<dbReference type="PROSITE" id="PS51257">
    <property type="entry name" value="PROKAR_LIPOPROTEIN"/>
    <property type="match status" value="1"/>
</dbReference>
<protein>
    <recommendedName>
        <fullName evidence="5">Copper(I)-binding protein</fullName>
    </recommendedName>
</protein>
<dbReference type="RefSeq" id="WP_106127465.1">
    <property type="nucleotide sequence ID" value="NZ_PVZG01000007.1"/>
</dbReference>
<evidence type="ECO:0000313" key="4">
    <source>
        <dbReference type="Proteomes" id="UP000239209"/>
    </source>
</evidence>
<evidence type="ECO:0000313" key="3">
    <source>
        <dbReference type="EMBL" id="PRY28868.1"/>
    </source>
</evidence>
<keyword evidence="2" id="KW-0732">Signal</keyword>
<comment type="caution">
    <text evidence="3">The sequence shown here is derived from an EMBL/GenBank/DDBJ whole genome shotgun (WGS) entry which is preliminary data.</text>
</comment>
<dbReference type="Gene3D" id="2.60.40.1890">
    <property type="entry name" value="PCu(A)C copper chaperone"/>
    <property type="match status" value="1"/>
</dbReference>
<accession>A0A2T0S618</accession>
<name>A0A2T0S618_9ACTN</name>
<dbReference type="AlphaFoldDB" id="A0A2T0S618"/>
<sequence length="251" mass="25169">MRSLGTRRAFLATGVATVAAVALAACSAGQVAETALKRPSNPGVNADNSNGSVVVRNLSVQYPGVEGYKAGESAPLELGLYNQTTEAITVLVSSQPLSGATEKQGVVSARQVGLVGGTTPSAASTAIPEPSGSRPSGNEDDQNGDQVPSRNPSSNPSPGEAPSGGTTAPGAEIRPARIEIGPLGSVAFLPGDREQLQVIGLTGKLAPGTSVNLVFEFSNGAQPLVVQAPVSIPLSPAPRATGDSAEDHEGE</sequence>
<organism evidence="3 4">
    <name type="scientific">Pseudosporangium ferrugineum</name>
    <dbReference type="NCBI Taxonomy" id="439699"/>
    <lineage>
        <taxon>Bacteria</taxon>
        <taxon>Bacillati</taxon>
        <taxon>Actinomycetota</taxon>
        <taxon>Actinomycetes</taxon>
        <taxon>Micromonosporales</taxon>
        <taxon>Micromonosporaceae</taxon>
        <taxon>Pseudosporangium</taxon>
    </lineage>
</organism>
<feature type="signal peptide" evidence="2">
    <location>
        <begin position="1"/>
        <end position="24"/>
    </location>
</feature>
<feature type="region of interest" description="Disordered" evidence="1">
    <location>
        <begin position="117"/>
        <end position="171"/>
    </location>
</feature>
<dbReference type="EMBL" id="PVZG01000007">
    <property type="protein sequence ID" value="PRY28868.1"/>
    <property type="molecule type" value="Genomic_DNA"/>
</dbReference>
<evidence type="ECO:0000256" key="2">
    <source>
        <dbReference type="SAM" id="SignalP"/>
    </source>
</evidence>
<dbReference type="OrthoDB" id="3380373at2"/>
<proteinExistence type="predicted"/>
<feature type="compositionally biased region" description="Low complexity" evidence="1">
    <location>
        <begin position="148"/>
        <end position="158"/>
    </location>
</feature>
<dbReference type="InterPro" id="IPR036182">
    <property type="entry name" value="PCuAC_sf"/>
</dbReference>
<feature type="chain" id="PRO_5015519510" description="Copper(I)-binding protein" evidence="2">
    <location>
        <begin position="25"/>
        <end position="251"/>
    </location>
</feature>
<evidence type="ECO:0008006" key="5">
    <source>
        <dbReference type="Google" id="ProtNLM"/>
    </source>
</evidence>
<reference evidence="3 4" key="1">
    <citation type="submission" date="2018-03" db="EMBL/GenBank/DDBJ databases">
        <title>Genomic Encyclopedia of Archaeal and Bacterial Type Strains, Phase II (KMG-II): from individual species to whole genera.</title>
        <authorList>
            <person name="Goeker M."/>
        </authorList>
    </citation>
    <scope>NUCLEOTIDE SEQUENCE [LARGE SCALE GENOMIC DNA]</scope>
    <source>
        <strain evidence="3 4">DSM 45348</strain>
    </source>
</reference>
<dbReference type="Proteomes" id="UP000239209">
    <property type="component" value="Unassembled WGS sequence"/>
</dbReference>
<dbReference type="PROSITE" id="PS51318">
    <property type="entry name" value="TAT"/>
    <property type="match status" value="1"/>
</dbReference>
<gene>
    <name evidence="3" type="ORF">CLV70_107173</name>
</gene>
<dbReference type="InterPro" id="IPR006311">
    <property type="entry name" value="TAT_signal"/>
</dbReference>
<keyword evidence="4" id="KW-1185">Reference proteome</keyword>
<evidence type="ECO:0000256" key="1">
    <source>
        <dbReference type="SAM" id="MobiDB-lite"/>
    </source>
</evidence>